<evidence type="ECO:0000313" key="2">
    <source>
        <dbReference type="Proteomes" id="UP001162060"/>
    </source>
</evidence>
<dbReference type="AlphaFoldDB" id="A0AAV1T3T0"/>
<reference evidence="1" key="1">
    <citation type="submission" date="2024-01" db="EMBL/GenBank/DDBJ databases">
        <authorList>
            <person name="Webb A."/>
        </authorList>
    </citation>
    <scope>NUCLEOTIDE SEQUENCE</scope>
    <source>
        <strain evidence="1">Pm1</strain>
    </source>
</reference>
<proteinExistence type="predicted"/>
<dbReference type="Proteomes" id="UP001162060">
    <property type="component" value="Unassembled WGS sequence"/>
</dbReference>
<name>A0AAV1T3T0_9STRA</name>
<comment type="caution">
    <text evidence="1">The sequence shown here is derived from an EMBL/GenBank/DDBJ whole genome shotgun (WGS) entry which is preliminary data.</text>
</comment>
<dbReference type="EMBL" id="CAKLBY020000004">
    <property type="protein sequence ID" value="CAK7894843.1"/>
    <property type="molecule type" value="Genomic_DNA"/>
</dbReference>
<evidence type="ECO:0008006" key="3">
    <source>
        <dbReference type="Google" id="ProtNLM"/>
    </source>
</evidence>
<evidence type="ECO:0000313" key="1">
    <source>
        <dbReference type="EMBL" id="CAK7894843.1"/>
    </source>
</evidence>
<gene>
    <name evidence="1" type="ORF">PM001_LOCUS898</name>
</gene>
<organism evidence="1 2">
    <name type="scientific">Peronospora matthiolae</name>
    <dbReference type="NCBI Taxonomy" id="2874970"/>
    <lineage>
        <taxon>Eukaryota</taxon>
        <taxon>Sar</taxon>
        <taxon>Stramenopiles</taxon>
        <taxon>Oomycota</taxon>
        <taxon>Peronosporomycetes</taxon>
        <taxon>Peronosporales</taxon>
        <taxon>Peronosporaceae</taxon>
        <taxon>Peronospora</taxon>
    </lineage>
</organism>
<sequence>MSDFTDDEDRQLVQLALVFSHSRRQILWDTLTQQMKGSKKPKEALRQRLKTLKRTHGRDLETFPAWFFRTKFATEINRRRRAHVYRKSAMRKKNKLAPTRGSQYIPQGRARRESEAALHPNGLLSIQTPREFAESSPLEMSALFSECATVESPASLLLLASVAAFEH</sequence>
<protein>
    <recommendedName>
        <fullName evidence="3">MADF domain-containing protein</fullName>
    </recommendedName>
</protein>
<accession>A0AAV1T3T0</accession>